<accession>A0A4Z0MQJ2</accession>
<dbReference type="Proteomes" id="UP000298284">
    <property type="component" value="Unassembled WGS sequence"/>
</dbReference>
<protein>
    <submittedName>
        <fullName evidence="1">Uncharacterized protein</fullName>
    </submittedName>
</protein>
<evidence type="ECO:0000313" key="1">
    <source>
        <dbReference type="EMBL" id="TGD81931.1"/>
    </source>
</evidence>
<organism evidence="1 2">
    <name type="scientific">Hymenobacter wooponensis</name>
    <dbReference type="NCBI Taxonomy" id="1525360"/>
    <lineage>
        <taxon>Bacteria</taxon>
        <taxon>Pseudomonadati</taxon>
        <taxon>Bacteroidota</taxon>
        <taxon>Cytophagia</taxon>
        <taxon>Cytophagales</taxon>
        <taxon>Hymenobacteraceae</taxon>
        <taxon>Hymenobacter</taxon>
    </lineage>
</organism>
<sequence length="79" mass="8654">MLPQLRIEQAPLDATEADLLARLGQLIEATDPMPDVRALAPAIRALFPAPAYQVGCGGAHIWLHRTDDPNRLALICEDR</sequence>
<name>A0A4Z0MQJ2_9BACT</name>
<dbReference type="EMBL" id="SRKZ01000002">
    <property type="protein sequence ID" value="TGD81931.1"/>
    <property type="molecule type" value="Genomic_DNA"/>
</dbReference>
<gene>
    <name evidence="1" type="ORF">EU557_09200</name>
</gene>
<proteinExistence type="predicted"/>
<keyword evidence="2" id="KW-1185">Reference proteome</keyword>
<comment type="caution">
    <text evidence="1">The sequence shown here is derived from an EMBL/GenBank/DDBJ whole genome shotgun (WGS) entry which is preliminary data.</text>
</comment>
<dbReference type="AlphaFoldDB" id="A0A4Z0MQJ2"/>
<evidence type="ECO:0000313" key="2">
    <source>
        <dbReference type="Proteomes" id="UP000298284"/>
    </source>
</evidence>
<reference evidence="1 2" key="1">
    <citation type="submission" date="2019-04" db="EMBL/GenBank/DDBJ databases">
        <authorList>
            <person name="Feng G."/>
            <person name="Zhang J."/>
            <person name="Zhu H."/>
        </authorList>
    </citation>
    <scope>NUCLEOTIDE SEQUENCE [LARGE SCALE GENOMIC DNA]</scope>
    <source>
        <strain evidence="1 2">JCM 19491</strain>
    </source>
</reference>
<dbReference type="OrthoDB" id="885803at2"/>